<dbReference type="Gene3D" id="3.90.740.10">
    <property type="entry name" value="Valyl/Leucyl/Isoleucyl-tRNA synthetase, editing domain"/>
    <property type="match status" value="1"/>
</dbReference>
<dbReference type="FunFam" id="3.40.50.620:FF:000063">
    <property type="entry name" value="Isoleucine--tRNA ligase"/>
    <property type="match status" value="1"/>
</dbReference>
<dbReference type="HAMAP" id="MF_02003">
    <property type="entry name" value="Ile_tRNA_synth_type2"/>
    <property type="match status" value="1"/>
</dbReference>
<dbReference type="STRING" id="326424.FRAAL2207"/>
<feature type="domain" description="Aminoacyl-tRNA synthetase class Ia" evidence="17">
    <location>
        <begin position="48"/>
        <end position="662"/>
    </location>
</feature>
<evidence type="ECO:0000313" key="19">
    <source>
        <dbReference type="EMBL" id="CAJ60856.1"/>
    </source>
</evidence>
<dbReference type="NCBIfam" id="TIGR00392">
    <property type="entry name" value="ileS"/>
    <property type="match status" value="1"/>
</dbReference>
<dbReference type="InterPro" id="IPR013155">
    <property type="entry name" value="M/V/L/I-tRNA-synth_anticd-bd"/>
</dbReference>
<dbReference type="InterPro" id="IPR009008">
    <property type="entry name" value="Val/Leu/Ile-tRNA-synth_edit"/>
</dbReference>
<evidence type="ECO:0000256" key="14">
    <source>
        <dbReference type="ARBA" id="ARBA00048359"/>
    </source>
</evidence>
<sequence length="1078" mass="118688">MVRRQPRPRKTGSVTMTTAPRTPSAPRTPTFAPLPGQVDLPAFERETLARWRDAKVFHRSLESTADRPLWVFYEGPPTANGKPGAHHVEARVFKDLFPRYRTMKGFHVPRRAGWDCHGLPVELAVEKELGFTSKNDIEAYGIAEFNARCRESVLRHVADFSAMTERMGYWVDLDSAYRTMDTSYIESVWWSLKQIFDKGLLVEDFRVTPYCPRDETPLSDHEVSQGYADVDDPSVYVRFPLVADDLGLAARGAELLVWTTTPWTLVSNTAVAAHPDVDYALVRAAGGELFVVAEPLVAAAVGEDAEVVERFRGTALAGARYTRPFELLAAERFAAGTGTPHSVVLAEYVTTTDGTGLVHQSPAFGAEDLAVCRAAGLPVVNPIGTDGRFLADTPLVGGLFFKDADAPLTADLRERGRLWRGLTFTHSYPHCWRCHTPLIYYPLPSWYIRTTAIREQLLAQNEATDWHPERIKTGRYGEWLRGNVDWALSRNRYWGTPLPIWRCDDDPDHMVCVGSIAELSELAGRDLATLDPHRPFVDEVTISCPACGATAHRVPEVIDVWYDSGAMPFAQWGAPHQNADDFARQYPAQYICEAIDQTRGWFYTLMAIGTLVFDRSSYETVLCLGLLLDAEGRKMSKHVGNVLDPFELFERHGADAVRWLMLAGGSPWADRRVGHEAIEDIVRKVLLTYWNTASFFALYAGAAGWHPGAGPAAAAPAERHVLDRWALSELAATVTEVDESLAGFDSLRAGRRIARFIDDLSNWYVRRSRRRFWAGDPDALTTLYTCLDALTRVMAPFTPFLTDWLWARLFADASPTAPDSVHLAAWPELPAGLHSQRLSTQMDLVRRIVELGRAARAGSGVRTRQPLPRAVVGAAAFGELSAELRAQIAEELNVTVVEAATADVVDITVKPNFRALGRRFGKNTKAVAAAIPAAGTPVDGRLTVTVDGEPVELSGDELIITETPRQGWAVTAESGLSVALDLEITPELARAGLARDVVRVLQDARKAAGLEITDRVDVRWSATRAATALALRTHGDTVAEEVLAVSFTEAAEGEADLRSEAQELGLAFSLARHTPAAG</sequence>
<dbReference type="EMBL" id="CT573213">
    <property type="protein sequence ID" value="CAJ60856.1"/>
    <property type="molecule type" value="Genomic_DNA"/>
</dbReference>
<keyword evidence="9 15" id="KW-0862">Zinc</keyword>
<evidence type="ECO:0000256" key="5">
    <source>
        <dbReference type="ARBA" id="ARBA00022490"/>
    </source>
</evidence>
<dbReference type="GO" id="GO:0000049">
    <property type="term" value="F:tRNA binding"/>
    <property type="evidence" value="ECO:0007669"/>
    <property type="project" value="InterPro"/>
</dbReference>
<feature type="compositionally biased region" description="Low complexity" evidence="16">
    <location>
        <begin position="17"/>
        <end position="33"/>
    </location>
</feature>
<dbReference type="SUPFAM" id="SSF47323">
    <property type="entry name" value="Anticodon-binding domain of a subclass of class I aminoacyl-tRNA synthetases"/>
    <property type="match status" value="1"/>
</dbReference>
<dbReference type="Gene3D" id="1.10.730.10">
    <property type="entry name" value="Isoleucyl-tRNA Synthetase, Domain 1"/>
    <property type="match status" value="1"/>
</dbReference>
<dbReference type="PANTHER" id="PTHR42780:SF1">
    <property type="entry name" value="ISOLEUCINE--TRNA LIGASE, CYTOPLASMIC"/>
    <property type="match status" value="1"/>
</dbReference>
<protein>
    <recommendedName>
        <fullName evidence="15">Isoleucine--tRNA ligase</fullName>
        <ecNumber evidence="15">6.1.1.5</ecNumber>
    </recommendedName>
    <alternativeName>
        <fullName evidence="15">Isoleucyl-tRNA synthetase</fullName>
        <shortName evidence="15">IleRS</shortName>
    </alternativeName>
</protein>
<feature type="binding site" evidence="15">
    <location>
        <position position="637"/>
    </location>
    <ligand>
        <name>ATP</name>
        <dbReference type="ChEBI" id="CHEBI:30616"/>
    </ligand>
</feature>
<dbReference type="FunFam" id="3.40.50.620:FF:000075">
    <property type="entry name" value="Isoleucine--tRNA ligase"/>
    <property type="match status" value="1"/>
</dbReference>
<dbReference type="AlphaFoldDB" id="Q0RNN0"/>
<comment type="cofactor">
    <cofactor evidence="1 15">
        <name>Zn(2+)</name>
        <dbReference type="ChEBI" id="CHEBI:29105"/>
    </cofactor>
</comment>
<evidence type="ECO:0000256" key="9">
    <source>
        <dbReference type="ARBA" id="ARBA00022833"/>
    </source>
</evidence>
<comment type="function">
    <text evidence="13 15">Catalyzes the attachment of isoleucine to tRNA(Ile). As IleRS can inadvertently accommodate and process structurally similar amino acids such as valine, to avoid such errors it has two additional distinct tRNA(Ile)-dependent editing activities. One activity is designated as 'pretransfer' editing and involves the hydrolysis of activated Val-AMP. The other activity is designated 'posttransfer' editing and involves deacylation of mischarged Val-tRNA(Ile).</text>
</comment>
<gene>
    <name evidence="15 19" type="primary">ileS</name>
    <name evidence="19" type="ordered locus">FRAAL2207</name>
</gene>
<feature type="domain" description="Methionyl/Valyl/Leucyl/Isoleucyl-tRNA synthetase anticodon-binding" evidence="18">
    <location>
        <begin position="723"/>
        <end position="868"/>
    </location>
</feature>
<evidence type="ECO:0000259" key="18">
    <source>
        <dbReference type="Pfam" id="PF08264"/>
    </source>
</evidence>
<dbReference type="GO" id="GO:0005524">
    <property type="term" value="F:ATP binding"/>
    <property type="evidence" value="ECO:0007669"/>
    <property type="project" value="UniProtKB-UniRule"/>
</dbReference>
<dbReference type="GO" id="GO:0006428">
    <property type="term" value="P:isoleucyl-tRNA aminoacylation"/>
    <property type="evidence" value="ECO:0007669"/>
    <property type="project" value="UniProtKB-UniRule"/>
</dbReference>
<dbReference type="PRINTS" id="PR00984">
    <property type="entry name" value="TRNASYNTHILE"/>
</dbReference>
<dbReference type="SUPFAM" id="SSF50677">
    <property type="entry name" value="ValRS/IleRS/LeuRS editing domain"/>
    <property type="match status" value="1"/>
</dbReference>
<evidence type="ECO:0000256" key="11">
    <source>
        <dbReference type="ARBA" id="ARBA00022917"/>
    </source>
</evidence>
<feature type="compositionally biased region" description="Basic residues" evidence="16">
    <location>
        <begin position="1"/>
        <end position="10"/>
    </location>
</feature>
<keyword evidence="10 15" id="KW-0067">ATP-binding</keyword>
<evidence type="ECO:0000256" key="12">
    <source>
        <dbReference type="ARBA" id="ARBA00023146"/>
    </source>
</evidence>
<dbReference type="PANTHER" id="PTHR42780">
    <property type="entry name" value="SOLEUCYL-TRNA SYNTHETASE"/>
    <property type="match status" value="1"/>
</dbReference>
<dbReference type="GO" id="GO:0002161">
    <property type="term" value="F:aminoacyl-tRNA deacylase activity"/>
    <property type="evidence" value="ECO:0007669"/>
    <property type="project" value="InterPro"/>
</dbReference>
<comment type="subunit">
    <text evidence="4 15">Monomer.</text>
</comment>
<dbReference type="InterPro" id="IPR002300">
    <property type="entry name" value="aa-tRNA-synth_Ia"/>
</dbReference>
<feature type="short sequence motif" description="'KMSKS' region" evidence="15">
    <location>
        <begin position="634"/>
        <end position="638"/>
    </location>
</feature>
<dbReference type="Pfam" id="PF08264">
    <property type="entry name" value="Anticodon_1"/>
    <property type="match status" value="1"/>
</dbReference>
<keyword evidence="20" id="KW-1185">Reference proteome</keyword>
<comment type="catalytic activity">
    <reaction evidence="14 15">
        <text>tRNA(Ile) + L-isoleucine + ATP = L-isoleucyl-tRNA(Ile) + AMP + diphosphate</text>
        <dbReference type="Rhea" id="RHEA:11060"/>
        <dbReference type="Rhea" id="RHEA-COMP:9666"/>
        <dbReference type="Rhea" id="RHEA-COMP:9695"/>
        <dbReference type="ChEBI" id="CHEBI:30616"/>
        <dbReference type="ChEBI" id="CHEBI:33019"/>
        <dbReference type="ChEBI" id="CHEBI:58045"/>
        <dbReference type="ChEBI" id="CHEBI:78442"/>
        <dbReference type="ChEBI" id="CHEBI:78528"/>
        <dbReference type="ChEBI" id="CHEBI:456215"/>
        <dbReference type="EC" id="6.1.1.5"/>
    </reaction>
</comment>
<proteinExistence type="inferred from homology"/>
<evidence type="ECO:0000256" key="15">
    <source>
        <dbReference type="HAMAP-Rule" id="MF_02003"/>
    </source>
</evidence>
<dbReference type="Pfam" id="PF00133">
    <property type="entry name" value="tRNA-synt_1"/>
    <property type="match status" value="1"/>
</dbReference>
<accession>Q0RNN0</accession>
<keyword evidence="5 15" id="KW-0963">Cytoplasm</keyword>
<evidence type="ECO:0000256" key="2">
    <source>
        <dbReference type="ARBA" id="ARBA00004496"/>
    </source>
</evidence>
<keyword evidence="7 15" id="KW-0479">Metal-binding</keyword>
<reference evidence="19 20" key="1">
    <citation type="journal article" date="2007" name="Genome Res.">
        <title>Genome characteristics of facultatively symbiotic Frankia sp. strains reflect host range and host plant biogeography.</title>
        <authorList>
            <person name="Normand P."/>
            <person name="Lapierre P."/>
            <person name="Tisa L.S."/>
            <person name="Gogarten J.P."/>
            <person name="Alloisio N."/>
            <person name="Bagnarol E."/>
            <person name="Bassi C.A."/>
            <person name="Berry A.M."/>
            <person name="Bickhart D.M."/>
            <person name="Choisne N."/>
            <person name="Couloux A."/>
            <person name="Cournoyer B."/>
            <person name="Cruveiller S."/>
            <person name="Daubin V."/>
            <person name="Demange N."/>
            <person name="Francino M.P."/>
            <person name="Goltsman E."/>
            <person name="Huang Y."/>
            <person name="Kopp O.R."/>
            <person name="Labarre L."/>
            <person name="Lapidus A."/>
            <person name="Lavire C."/>
            <person name="Marechal J."/>
            <person name="Martinez M."/>
            <person name="Mastronunzio J.E."/>
            <person name="Mullin B.C."/>
            <person name="Niemann J."/>
            <person name="Pujic P."/>
            <person name="Rawnsley T."/>
            <person name="Rouy Z."/>
            <person name="Schenowitz C."/>
            <person name="Sellstedt A."/>
            <person name="Tavares F."/>
            <person name="Tomkins J.P."/>
            <person name="Vallenet D."/>
            <person name="Valverde C."/>
            <person name="Wall L.G."/>
            <person name="Wang Y."/>
            <person name="Medigue C."/>
            <person name="Benson D.R."/>
        </authorList>
    </citation>
    <scope>NUCLEOTIDE SEQUENCE [LARGE SCALE GENOMIC DNA]</scope>
    <source>
        <strain evidence="20">DSM 45986 / CECT 9034 / ACN14a</strain>
    </source>
</reference>
<dbReference type="InterPro" id="IPR023586">
    <property type="entry name" value="Ile-tRNA-ligase_type2"/>
</dbReference>
<evidence type="ECO:0000256" key="8">
    <source>
        <dbReference type="ARBA" id="ARBA00022741"/>
    </source>
</evidence>
<comment type="domain">
    <text evidence="15">IleRS has two distinct active sites: one for aminoacylation and one for editing. The misactivated valine is translocated from the active site to the editing site, which sterically excludes the correctly activated isoleucine. The single editing site contains two valyl binding pockets, one specific for each substrate (Val-AMP or Val-tRNA(Ile)).</text>
</comment>
<dbReference type="InterPro" id="IPR014729">
    <property type="entry name" value="Rossmann-like_a/b/a_fold"/>
</dbReference>
<evidence type="ECO:0000259" key="17">
    <source>
        <dbReference type="Pfam" id="PF00133"/>
    </source>
</evidence>
<evidence type="ECO:0000256" key="4">
    <source>
        <dbReference type="ARBA" id="ARBA00011245"/>
    </source>
</evidence>
<feature type="short sequence motif" description="'HIGH' region" evidence="15">
    <location>
        <begin position="77"/>
        <end position="87"/>
    </location>
</feature>
<evidence type="ECO:0000313" key="20">
    <source>
        <dbReference type="Proteomes" id="UP000000657"/>
    </source>
</evidence>
<evidence type="ECO:0000256" key="3">
    <source>
        <dbReference type="ARBA" id="ARBA00007078"/>
    </source>
</evidence>
<dbReference type="eggNOG" id="COG0060">
    <property type="taxonomic scope" value="Bacteria"/>
</dbReference>
<dbReference type="EC" id="6.1.1.5" evidence="15"/>
<dbReference type="GO" id="GO:0004822">
    <property type="term" value="F:isoleucine-tRNA ligase activity"/>
    <property type="evidence" value="ECO:0007669"/>
    <property type="project" value="UniProtKB-UniRule"/>
</dbReference>
<dbReference type="GO" id="GO:0008270">
    <property type="term" value="F:zinc ion binding"/>
    <property type="evidence" value="ECO:0007669"/>
    <property type="project" value="UniProtKB-UniRule"/>
</dbReference>
<dbReference type="CDD" id="cd07961">
    <property type="entry name" value="Anticodon_Ia_Ile_ABEc"/>
    <property type="match status" value="1"/>
</dbReference>
<evidence type="ECO:0000256" key="6">
    <source>
        <dbReference type="ARBA" id="ARBA00022598"/>
    </source>
</evidence>
<keyword evidence="6 15" id="KW-0436">Ligase</keyword>
<evidence type="ECO:0000256" key="13">
    <source>
        <dbReference type="ARBA" id="ARBA00025217"/>
    </source>
</evidence>
<dbReference type="SUPFAM" id="SSF52374">
    <property type="entry name" value="Nucleotidylyl transferase"/>
    <property type="match status" value="1"/>
</dbReference>
<dbReference type="GO" id="GO:0005737">
    <property type="term" value="C:cytoplasm"/>
    <property type="evidence" value="ECO:0007669"/>
    <property type="project" value="UniProtKB-SubCell"/>
</dbReference>
<dbReference type="HOGENOM" id="CLU_001493_1_1_11"/>
<keyword evidence="11 15" id="KW-0648">Protein biosynthesis</keyword>
<name>Q0RNN0_FRAAA</name>
<dbReference type="InterPro" id="IPR033709">
    <property type="entry name" value="Anticodon_Ile_ABEc"/>
</dbReference>
<dbReference type="Gene3D" id="3.40.50.620">
    <property type="entry name" value="HUPs"/>
    <property type="match status" value="2"/>
</dbReference>
<dbReference type="Pfam" id="PF19302">
    <property type="entry name" value="DUF5915"/>
    <property type="match status" value="1"/>
</dbReference>
<feature type="region of interest" description="Disordered" evidence="16">
    <location>
        <begin position="1"/>
        <end position="37"/>
    </location>
</feature>
<dbReference type="InterPro" id="IPR002301">
    <property type="entry name" value="Ile-tRNA-ligase"/>
</dbReference>
<dbReference type="KEGG" id="fal:FRAAL2207"/>
<evidence type="ECO:0000256" key="7">
    <source>
        <dbReference type="ARBA" id="ARBA00022723"/>
    </source>
</evidence>
<dbReference type="InterPro" id="IPR009080">
    <property type="entry name" value="tRNAsynth_Ia_anticodon-bd"/>
</dbReference>
<organism evidence="19 20">
    <name type="scientific">Frankia alni (strain DSM 45986 / CECT 9034 / ACN14a)</name>
    <dbReference type="NCBI Taxonomy" id="326424"/>
    <lineage>
        <taxon>Bacteria</taxon>
        <taxon>Bacillati</taxon>
        <taxon>Actinomycetota</taxon>
        <taxon>Actinomycetes</taxon>
        <taxon>Frankiales</taxon>
        <taxon>Frankiaceae</taxon>
        <taxon>Frankia</taxon>
    </lineage>
</organism>
<comment type="similarity">
    <text evidence="3 15">Belongs to the class-I aminoacyl-tRNA synthetase family. IleS type 2 subfamily.</text>
</comment>
<dbReference type="Proteomes" id="UP000000657">
    <property type="component" value="Chromosome"/>
</dbReference>
<keyword evidence="8 15" id="KW-0547">Nucleotide-binding</keyword>
<keyword evidence="12 15" id="KW-0030">Aminoacyl-tRNA synthetase</keyword>
<evidence type="ECO:0000256" key="16">
    <source>
        <dbReference type="SAM" id="MobiDB-lite"/>
    </source>
</evidence>
<evidence type="ECO:0000256" key="1">
    <source>
        <dbReference type="ARBA" id="ARBA00001947"/>
    </source>
</evidence>
<evidence type="ECO:0000256" key="10">
    <source>
        <dbReference type="ARBA" id="ARBA00022840"/>
    </source>
</evidence>
<comment type="subcellular location">
    <subcellularLocation>
        <location evidence="2 15">Cytoplasm</location>
    </subcellularLocation>
</comment>